<dbReference type="GO" id="GO:0004523">
    <property type="term" value="F:RNA-DNA hybrid ribonuclease activity"/>
    <property type="evidence" value="ECO:0007669"/>
    <property type="project" value="InterPro"/>
</dbReference>
<dbReference type="AlphaFoldDB" id="A0A151IGL1"/>
<dbReference type="SUPFAM" id="SSF53098">
    <property type="entry name" value="Ribonuclease H-like"/>
    <property type="match status" value="1"/>
</dbReference>
<dbReference type="InterPro" id="IPR036397">
    <property type="entry name" value="RNaseH_sf"/>
</dbReference>
<evidence type="ECO:0000313" key="2">
    <source>
        <dbReference type="EMBL" id="KYN00602.1"/>
    </source>
</evidence>
<organism evidence="2 3">
    <name type="scientific">Cyphomyrmex costatus</name>
    <dbReference type="NCBI Taxonomy" id="456900"/>
    <lineage>
        <taxon>Eukaryota</taxon>
        <taxon>Metazoa</taxon>
        <taxon>Ecdysozoa</taxon>
        <taxon>Arthropoda</taxon>
        <taxon>Hexapoda</taxon>
        <taxon>Insecta</taxon>
        <taxon>Pterygota</taxon>
        <taxon>Neoptera</taxon>
        <taxon>Endopterygota</taxon>
        <taxon>Hymenoptera</taxon>
        <taxon>Apocrita</taxon>
        <taxon>Aculeata</taxon>
        <taxon>Formicoidea</taxon>
        <taxon>Formicidae</taxon>
        <taxon>Myrmicinae</taxon>
        <taxon>Cyphomyrmex</taxon>
    </lineage>
</organism>
<name>A0A151IGL1_9HYME</name>
<gene>
    <name evidence="2" type="ORF">ALC62_08629</name>
</gene>
<dbReference type="Gene3D" id="3.30.420.10">
    <property type="entry name" value="Ribonuclease H-like superfamily/Ribonuclease H"/>
    <property type="match status" value="1"/>
</dbReference>
<accession>A0A151IGL1</accession>
<keyword evidence="3" id="KW-1185">Reference proteome</keyword>
<dbReference type="EMBL" id="KQ977677">
    <property type="protein sequence ID" value="KYN00602.1"/>
    <property type="molecule type" value="Genomic_DNA"/>
</dbReference>
<dbReference type="GO" id="GO:0003676">
    <property type="term" value="F:nucleic acid binding"/>
    <property type="evidence" value="ECO:0007669"/>
    <property type="project" value="InterPro"/>
</dbReference>
<reference evidence="2 3" key="1">
    <citation type="submission" date="2016-03" db="EMBL/GenBank/DDBJ databases">
        <title>Cyphomyrmex costatus WGS genome.</title>
        <authorList>
            <person name="Nygaard S."/>
            <person name="Hu H."/>
            <person name="Boomsma J."/>
            <person name="Zhang G."/>
        </authorList>
    </citation>
    <scope>NUCLEOTIDE SEQUENCE [LARGE SCALE GENOMIC DNA]</scope>
    <source>
        <strain evidence="2">MS0001</strain>
        <tissue evidence="2">Whole body</tissue>
    </source>
</reference>
<dbReference type="Proteomes" id="UP000078542">
    <property type="component" value="Unassembled WGS sequence"/>
</dbReference>
<evidence type="ECO:0000313" key="3">
    <source>
        <dbReference type="Proteomes" id="UP000078542"/>
    </source>
</evidence>
<sequence>MYRLPSYTSIFSAEAYAIYNAVMIAIDMNLQNVTIVSDSKSVLQSLNGHLNPTNNYLIPLIKSVLEKAQSKGTNIQFIWVPSHSGITGNEKADQLAKRAIRKGIEPNFKVPYSDICAIIKHKISENFYQHLISLADFKGSYFFSHIFKRTAKPWYFRLKISRDAIVMTNRLRSDHYNLNHSLFRKNLTENPSCPCGDPKQDILHLIYECPYSRDAARFLRRLIDRVATDNDNLKKFSQVIAKPTAKLCRLILSFSKACGRQF</sequence>
<dbReference type="CDD" id="cd09276">
    <property type="entry name" value="Rnase_HI_RT_non_LTR"/>
    <property type="match status" value="1"/>
</dbReference>
<dbReference type="InterPro" id="IPR002156">
    <property type="entry name" value="RNaseH_domain"/>
</dbReference>
<dbReference type="PROSITE" id="PS50879">
    <property type="entry name" value="RNASE_H_1"/>
    <property type="match status" value="1"/>
</dbReference>
<evidence type="ECO:0000259" key="1">
    <source>
        <dbReference type="PROSITE" id="PS50879"/>
    </source>
</evidence>
<feature type="domain" description="RNase H type-1" evidence="1">
    <location>
        <begin position="1"/>
        <end position="101"/>
    </location>
</feature>
<dbReference type="Pfam" id="PF00075">
    <property type="entry name" value="RNase_H"/>
    <property type="match status" value="1"/>
</dbReference>
<protein>
    <submittedName>
        <fullName evidence="2">Gag-Pol polyprotein</fullName>
    </submittedName>
</protein>
<dbReference type="InterPro" id="IPR012337">
    <property type="entry name" value="RNaseH-like_sf"/>
</dbReference>
<proteinExistence type="predicted"/>
<dbReference type="STRING" id="456900.A0A151IGL1"/>